<dbReference type="EMBL" id="LT985188">
    <property type="protein sequence ID" value="SPD86411.1"/>
    <property type="molecule type" value="Genomic_DNA"/>
</dbReference>
<organism evidence="4 5">
    <name type="scientific">Micropruina glycogenica</name>
    <dbReference type="NCBI Taxonomy" id="75385"/>
    <lineage>
        <taxon>Bacteria</taxon>
        <taxon>Bacillati</taxon>
        <taxon>Actinomycetota</taxon>
        <taxon>Actinomycetes</taxon>
        <taxon>Propionibacteriales</taxon>
        <taxon>Nocardioidaceae</taxon>
        <taxon>Micropruina</taxon>
    </lineage>
</organism>
<dbReference type="KEGG" id="mgg:MPLG2_1375"/>
<feature type="domain" description="Thymidylate synthase/dCMP hydroxymethylase" evidence="3">
    <location>
        <begin position="10"/>
        <end position="230"/>
    </location>
</feature>
<keyword evidence="5" id="KW-1185">Reference proteome</keyword>
<dbReference type="InterPro" id="IPR036926">
    <property type="entry name" value="Thymidate_synth/dCMP_Mease_sf"/>
</dbReference>
<dbReference type="OrthoDB" id="9774633at2"/>
<sequence>MAVYRDVEQAFLAELHAVVDSGELVEVRGERTRELRARLIEVSDIRSRHVVLPHRNNNVFASIAESMWVLAGRNDLSFLSAYLERAVDFSDDGLTWRAGYGLRLRSWNGVDQLAEIVKILRRDPLSRRAVASIYDPDRDFVESRDIPCNNWLHFLMRDGHLDLHVAARSTDIWWGFSGINAFEWTLLLEVMSRWLRCMPGRLVFFSSSLHLYERHFDRASRLLASQPSPAASDATGQPQFDTDWEDAPAAWAEWMRLEAGIRSGQDLAALDCNLTDPLLLAYIRMIDLYWSAQSGAEPSVLDDKLVELGDSRLAAAAREYLERTQRLQH</sequence>
<dbReference type="GO" id="GO:0005829">
    <property type="term" value="C:cytosol"/>
    <property type="evidence" value="ECO:0007669"/>
    <property type="project" value="TreeGrafter"/>
</dbReference>
<dbReference type="GO" id="GO:0006231">
    <property type="term" value="P:dTMP biosynthetic process"/>
    <property type="evidence" value="ECO:0007669"/>
    <property type="project" value="TreeGrafter"/>
</dbReference>
<protein>
    <recommendedName>
        <fullName evidence="3">Thymidylate synthase/dCMP hydroxymethylase domain-containing protein</fullName>
    </recommendedName>
</protein>
<reference evidence="4 5" key="1">
    <citation type="submission" date="2018-02" db="EMBL/GenBank/DDBJ databases">
        <authorList>
            <person name="Cohen D.B."/>
            <person name="Kent A.D."/>
        </authorList>
    </citation>
    <scope>NUCLEOTIDE SEQUENCE [LARGE SCALE GENOMIC DNA]</scope>
    <source>
        <strain evidence="4">1</strain>
    </source>
</reference>
<dbReference type="AlphaFoldDB" id="A0A2N9JE59"/>
<evidence type="ECO:0000256" key="2">
    <source>
        <dbReference type="ARBA" id="ARBA00022679"/>
    </source>
</evidence>
<dbReference type="SUPFAM" id="SSF55831">
    <property type="entry name" value="Thymidylate synthase/dCMP hydroxymethylase"/>
    <property type="match status" value="1"/>
</dbReference>
<dbReference type="GO" id="GO:0032259">
    <property type="term" value="P:methylation"/>
    <property type="evidence" value="ECO:0007669"/>
    <property type="project" value="UniProtKB-KW"/>
</dbReference>
<gene>
    <name evidence="4" type="ORF">MPLG2_1375</name>
</gene>
<dbReference type="Proteomes" id="UP000238164">
    <property type="component" value="Chromosome 1"/>
</dbReference>
<dbReference type="RefSeq" id="WP_105185405.1">
    <property type="nucleotide sequence ID" value="NZ_BAAAGO010000013.1"/>
</dbReference>
<dbReference type="InterPro" id="IPR023451">
    <property type="entry name" value="Thymidate_synth/dCMP_Mease_dom"/>
</dbReference>
<name>A0A2N9JE59_9ACTN</name>
<dbReference type="Pfam" id="PF00303">
    <property type="entry name" value="Thymidylat_synt"/>
    <property type="match status" value="1"/>
</dbReference>
<evidence type="ECO:0000313" key="5">
    <source>
        <dbReference type="Proteomes" id="UP000238164"/>
    </source>
</evidence>
<keyword evidence="2" id="KW-0808">Transferase</keyword>
<dbReference type="InterPro" id="IPR045097">
    <property type="entry name" value="Thymidate_synth/dCMP_Mease"/>
</dbReference>
<keyword evidence="1" id="KW-0489">Methyltransferase</keyword>
<dbReference type="PANTHER" id="PTHR11548:SF1">
    <property type="entry name" value="THYMIDYLATE SYNTHASE 1"/>
    <property type="match status" value="1"/>
</dbReference>
<evidence type="ECO:0000313" key="4">
    <source>
        <dbReference type="EMBL" id="SPD86411.1"/>
    </source>
</evidence>
<dbReference type="GO" id="GO:0004799">
    <property type="term" value="F:thymidylate synthase activity"/>
    <property type="evidence" value="ECO:0007669"/>
    <property type="project" value="TreeGrafter"/>
</dbReference>
<evidence type="ECO:0000259" key="3">
    <source>
        <dbReference type="Pfam" id="PF00303"/>
    </source>
</evidence>
<evidence type="ECO:0000256" key="1">
    <source>
        <dbReference type="ARBA" id="ARBA00022603"/>
    </source>
</evidence>
<accession>A0A2N9JE59</accession>
<dbReference type="Gene3D" id="3.30.572.10">
    <property type="entry name" value="Thymidylate synthase/dCMP hydroxymethylase domain"/>
    <property type="match status" value="1"/>
</dbReference>
<dbReference type="PANTHER" id="PTHR11548">
    <property type="entry name" value="THYMIDYLATE SYNTHASE 1"/>
    <property type="match status" value="1"/>
</dbReference>
<proteinExistence type="predicted"/>